<gene>
    <name evidence="2" type="ORF">IX84_04130</name>
</gene>
<proteinExistence type="predicted"/>
<evidence type="ECO:0008006" key="4">
    <source>
        <dbReference type="Google" id="ProtNLM"/>
    </source>
</evidence>
<comment type="caution">
    <text evidence="2">The sequence shown here is derived from an EMBL/GenBank/DDBJ whole genome shotgun (WGS) entry which is preliminary data.</text>
</comment>
<feature type="chain" id="PRO_5001940061" description="Type IX secretion system membrane protein PorP/SprF" evidence="1">
    <location>
        <begin position="21"/>
        <end position="352"/>
    </location>
</feature>
<dbReference type="Proteomes" id="UP000029736">
    <property type="component" value="Unassembled WGS sequence"/>
</dbReference>
<reference evidence="2 3" key="1">
    <citation type="journal article" date="2014" name="Int. J. Syst. Evol. Microbiol.">
        <title>Phaeodactylibacter xiamenensis gen. nov., sp. nov., a member of the family Saprospiraceae isolated from the marine alga Phaeodactylum tricornutum.</title>
        <authorList>
            <person name="Chen Z.Jr."/>
            <person name="Lei X."/>
            <person name="Lai Q."/>
            <person name="Li Y."/>
            <person name="Zhang B."/>
            <person name="Zhang J."/>
            <person name="Zhang H."/>
            <person name="Yang L."/>
            <person name="Zheng W."/>
            <person name="Tian Y."/>
            <person name="Yu Z."/>
            <person name="Xu H.Jr."/>
            <person name="Zheng T."/>
        </authorList>
    </citation>
    <scope>NUCLEOTIDE SEQUENCE [LARGE SCALE GENOMIC DNA]</scope>
    <source>
        <strain evidence="2 3">KD52</strain>
    </source>
</reference>
<dbReference type="InterPro" id="IPR019861">
    <property type="entry name" value="PorP/SprF_Bacteroidetes"/>
</dbReference>
<sequence>MRKLLYVAFLALWAIPGVNAQDIHYSQFGYAPATTNPGLTGIFRGKFRAISNSRQQWRTVPVNYLTFSASADVKLPNRNQMRNGFWAVGASFNYDRAGLARLQNTNLNFNLSYTHRLAEKVFITAGAQSGIARRDFDINPLLFDNQYDPTISGGNSNLPSNEIFQNLQNDFADFSAGINLRIQDFSNCEIVNTLKNRSSIDIGVGVFHLNRPDQAFDEVRGPRAELPMRISPYILANKQVDPIVDVFANLNFQFQGVYKEWLTNFGGRVFFDKTPGSVTALELSCGYRFNNELGDVVYPTIGMQYGDIFAGFSYDINISAFDVATRNRGGWELTVRYTLSQICLDNYFCPLL</sequence>
<dbReference type="STRING" id="1524460.IX84_04130"/>
<evidence type="ECO:0000256" key="1">
    <source>
        <dbReference type="SAM" id="SignalP"/>
    </source>
</evidence>
<protein>
    <recommendedName>
        <fullName evidence="4">Type IX secretion system membrane protein PorP/SprF</fullName>
    </recommendedName>
</protein>
<feature type="signal peptide" evidence="1">
    <location>
        <begin position="1"/>
        <end position="20"/>
    </location>
</feature>
<dbReference type="RefSeq" id="WP_044216742.1">
    <property type="nucleotide sequence ID" value="NZ_CAKZLC010000499.1"/>
</dbReference>
<dbReference type="EMBL" id="JPOS01000012">
    <property type="protein sequence ID" value="KGE88985.1"/>
    <property type="molecule type" value="Genomic_DNA"/>
</dbReference>
<evidence type="ECO:0000313" key="3">
    <source>
        <dbReference type="Proteomes" id="UP000029736"/>
    </source>
</evidence>
<evidence type="ECO:0000313" key="2">
    <source>
        <dbReference type="EMBL" id="KGE88985.1"/>
    </source>
</evidence>
<dbReference type="NCBIfam" id="TIGR03519">
    <property type="entry name" value="T9SS_PorP_fam"/>
    <property type="match status" value="1"/>
</dbReference>
<dbReference type="OrthoDB" id="1114455at2"/>
<dbReference type="AlphaFoldDB" id="A0A098SA32"/>
<dbReference type="Pfam" id="PF11751">
    <property type="entry name" value="PorP_SprF"/>
    <property type="match status" value="1"/>
</dbReference>
<name>A0A098SA32_9BACT</name>
<keyword evidence="3" id="KW-1185">Reference proteome</keyword>
<accession>A0A098SA32</accession>
<organism evidence="2 3">
    <name type="scientific">Phaeodactylibacter xiamenensis</name>
    <dbReference type="NCBI Taxonomy" id="1524460"/>
    <lineage>
        <taxon>Bacteria</taxon>
        <taxon>Pseudomonadati</taxon>
        <taxon>Bacteroidota</taxon>
        <taxon>Saprospiria</taxon>
        <taxon>Saprospirales</taxon>
        <taxon>Haliscomenobacteraceae</taxon>
        <taxon>Phaeodactylibacter</taxon>
    </lineage>
</organism>
<keyword evidence="1" id="KW-0732">Signal</keyword>